<evidence type="ECO:0000256" key="1">
    <source>
        <dbReference type="ARBA" id="ARBA00022679"/>
    </source>
</evidence>
<evidence type="ECO:0000313" key="3">
    <source>
        <dbReference type="EMBL" id="OOK64488.1"/>
    </source>
</evidence>
<dbReference type="PANTHER" id="PTHR48207">
    <property type="entry name" value="SUCCINATE--HYDROXYMETHYLGLUTARATE COA-TRANSFERASE"/>
    <property type="match status" value="1"/>
</dbReference>
<sequence>MAGPVAGITVVELGVWVAGPATAAILADWGADVIKIEPPTGDPGRMFGRMLGCDLGVNPPFEMDNRSKRSIVLDLTTAAGRRTAFELLTDADVFVTNVRPGALQRLGLDFESVSGHNPRVVYGLITGYGESGPDADRAAYDVAAFWARAGVADLLTPPGGTPPFQRGGMGDHSAGMTLAAAVCAALLARERTGTGQLVTTSLYRQGAYTVSFDLNTYLLTGQPIAVGQRESMGNPCMNNYTAGDGRRFWIVGLQADRHWPALCRVVGRPEWLADPRYGDARARAVNAVPLIAALDEIFATKPLAEWSEAFAAEPDFFWSPVNTLEDVVADEQFHAAGGIVEVPDGESSVPMVATPADFHGTPWAPAGRLLRWASTPRKFWPNLRPAAGRDGPGSFTSLRKSVTLSGEPLSPDSPKPDRSRWAIRCGGHP</sequence>
<dbReference type="InterPro" id="IPR044855">
    <property type="entry name" value="CoA-Trfase_III_dom3_sf"/>
</dbReference>
<protein>
    <submittedName>
        <fullName evidence="3">CoA-transferase III family protein</fullName>
    </submittedName>
</protein>
<keyword evidence="1 3" id="KW-0808">Transferase</keyword>
<dbReference type="GO" id="GO:0008410">
    <property type="term" value="F:CoA-transferase activity"/>
    <property type="evidence" value="ECO:0007669"/>
    <property type="project" value="TreeGrafter"/>
</dbReference>
<name>A0A1V3WCJ7_MYCKA</name>
<dbReference type="Pfam" id="PF02515">
    <property type="entry name" value="CoA_transf_3"/>
    <property type="match status" value="1"/>
</dbReference>
<accession>A0A1V3WCJ7</accession>
<gene>
    <name evidence="3" type="ORF">BZL30_9129</name>
</gene>
<proteinExistence type="predicted"/>
<evidence type="ECO:0000256" key="2">
    <source>
        <dbReference type="SAM" id="MobiDB-lite"/>
    </source>
</evidence>
<evidence type="ECO:0000313" key="4">
    <source>
        <dbReference type="Proteomes" id="UP000189229"/>
    </source>
</evidence>
<organism evidence="3 4">
    <name type="scientific">Mycobacterium kansasii</name>
    <dbReference type="NCBI Taxonomy" id="1768"/>
    <lineage>
        <taxon>Bacteria</taxon>
        <taxon>Bacillati</taxon>
        <taxon>Actinomycetota</taxon>
        <taxon>Actinomycetes</taxon>
        <taxon>Mycobacteriales</taxon>
        <taxon>Mycobacteriaceae</taxon>
        <taxon>Mycobacterium</taxon>
    </lineage>
</organism>
<feature type="region of interest" description="Disordered" evidence="2">
    <location>
        <begin position="382"/>
        <end position="429"/>
    </location>
</feature>
<dbReference type="Gene3D" id="3.40.50.10540">
    <property type="entry name" value="Crotonobetainyl-coa:carnitine coa-transferase, domain 1"/>
    <property type="match status" value="1"/>
</dbReference>
<dbReference type="SUPFAM" id="SSF89796">
    <property type="entry name" value="CoA-transferase family III (CaiB/BaiF)"/>
    <property type="match status" value="1"/>
</dbReference>
<dbReference type="InterPro" id="IPR023606">
    <property type="entry name" value="CoA-Trfase_III_dom_1_sf"/>
</dbReference>
<reference evidence="3 4" key="1">
    <citation type="submission" date="2017-02" db="EMBL/GenBank/DDBJ databases">
        <title>Complete genome sequences of Mycobacterium kansasii strains isolated from rhesus macaques.</title>
        <authorList>
            <person name="Panda A."/>
            <person name="Nagaraj S."/>
            <person name="Zhao X."/>
            <person name="Tettelin H."/>
            <person name="Detolla L.J."/>
        </authorList>
    </citation>
    <scope>NUCLEOTIDE SEQUENCE [LARGE SCALE GENOMIC DNA]</scope>
    <source>
        <strain evidence="3 4">11-3813</strain>
    </source>
</reference>
<dbReference type="InterPro" id="IPR050483">
    <property type="entry name" value="CoA-transferase_III_domain"/>
</dbReference>
<dbReference type="EMBL" id="MVBM01000012">
    <property type="protein sequence ID" value="OOK64488.1"/>
    <property type="molecule type" value="Genomic_DNA"/>
</dbReference>
<dbReference type="Proteomes" id="UP000189229">
    <property type="component" value="Unassembled WGS sequence"/>
</dbReference>
<dbReference type="InterPro" id="IPR003673">
    <property type="entry name" value="CoA-Trfase_fam_III"/>
</dbReference>
<dbReference type="PANTHER" id="PTHR48207:SF4">
    <property type="entry name" value="BLL6097 PROTEIN"/>
    <property type="match status" value="1"/>
</dbReference>
<feature type="compositionally biased region" description="Polar residues" evidence="2">
    <location>
        <begin position="394"/>
        <end position="404"/>
    </location>
</feature>
<dbReference type="Gene3D" id="3.30.1540.10">
    <property type="entry name" value="formyl-coa transferase, domain 3"/>
    <property type="match status" value="1"/>
</dbReference>
<dbReference type="AlphaFoldDB" id="A0A1V3WCJ7"/>
<comment type="caution">
    <text evidence="3">The sequence shown here is derived from an EMBL/GenBank/DDBJ whole genome shotgun (WGS) entry which is preliminary data.</text>
</comment>